<dbReference type="CDD" id="cd18186">
    <property type="entry name" value="BTB_POZ_ZBTB_KLHL-like"/>
    <property type="match status" value="1"/>
</dbReference>
<keyword evidence="3" id="KW-1185">Reference proteome</keyword>
<dbReference type="Pfam" id="PF00651">
    <property type="entry name" value="BTB"/>
    <property type="match status" value="1"/>
</dbReference>
<dbReference type="Gene3D" id="3.30.710.10">
    <property type="entry name" value="Potassium Channel Kv1.1, Chain A"/>
    <property type="match status" value="1"/>
</dbReference>
<dbReference type="PANTHER" id="PTHR47843:SF5">
    <property type="entry name" value="BTB_POZ DOMAIN PROTEIN"/>
    <property type="match status" value="1"/>
</dbReference>
<dbReference type="PANTHER" id="PTHR47843">
    <property type="entry name" value="BTB DOMAIN-CONTAINING PROTEIN-RELATED"/>
    <property type="match status" value="1"/>
</dbReference>
<gene>
    <name evidence="2" type="ORF">Daus18300_005698</name>
</gene>
<dbReference type="PROSITE" id="PS50097">
    <property type="entry name" value="BTB"/>
    <property type="match status" value="1"/>
</dbReference>
<dbReference type="InterPro" id="IPR000210">
    <property type="entry name" value="BTB/POZ_dom"/>
</dbReference>
<evidence type="ECO:0000313" key="3">
    <source>
        <dbReference type="Proteomes" id="UP001583177"/>
    </source>
</evidence>
<name>A0ABR3WZN7_9PEZI</name>
<comment type="caution">
    <text evidence="2">The sequence shown here is derived from an EMBL/GenBank/DDBJ whole genome shotgun (WGS) entry which is preliminary data.</text>
</comment>
<dbReference type="EMBL" id="JAWRVE010000042">
    <property type="protein sequence ID" value="KAL1869161.1"/>
    <property type="molecule type" value="Genomic_DNA"/>
</dbReference>
<dbReference type="SUPFAM" id="SSF54695">
    <property type="entry name" value="POZ domain"/>
    <property type="match status" value="1"/>
</dbReference>
<dbReference type="Proteomes" id="UP001583177">
    <property type="component" value="Unassembled WGS sequence"/>
</dbReference>
<proteinExistence type="predicted"/>
<dbReference type="InterPro" id="IPR011333">
    <property type="entry name" value="SKP1/BTB/POZ_sf"/>
</dbReference>
<evidence type="ECO:0000259" key="1">
    <source>
        <dbReference type="PROSITE" id="PS50097"/>
    </source>
</evidence>
<feature type="domain" description="BTB" evidence="1">
    <location>
        <begin position="25"/>
        <end position="86"/>
    </location>
</feature>
<sequence length="93" mass="10473">MPANDGKMDATRKADLDLLQSGYFADVEVVCGDRVWNCHRVILASRSVWFRKALSGSFQEASDKRIKLDEEKPHSVALALEYIYGGGECLYFL</sequence>
<protein>
    <recommendedName>
        <fullName evidence="1">BTB domain-containing protein</fullName>
    </recommendedName>
</protein>
<organism evidence="2 3">
    <name type="scientific">Diaporthe australafricana</name>
    <dbReference type="NCBI Taxonomy" id="127596"/>
    <lineage>
        <taxon>Eukaryota</taxon>
        <taxon>Fungi</taxon>
        <taxon>Dikarya</taxon>
        <taxon>Ascomycota</taxon>
        <taxon>Pezizomycotina</taxon>
        <taxon>Sordariomycetes</taxon>
        <taxon>Sordariomycetidae</taxon>
        <taxon>Diaporthales</taxon>
        <taxon>Diaporthaceae</taxon>
        <taxon>Diaporthe</taxon>
    </lineage>
</organism>
<evidence type="ECO:0000313" key="2">
    <source>
        <dbReference type="EMBL" id="KAL1869161.1"/>
    </source>
</evidence>
<reference evidence="2 3" key="1">
    <citation type="journal article" date="2024" name="IMA Fungus">
        <title>IMA Genome - F19 : A genome assembly and annotation guide to empower mycologists, including annotated draft genome sequences of Ceratocystis pirilliformis, Diaporthe australafricana, Fusarium ophioides, Paecilomyces lecythidis, and Sporothrix stenoceras.</title>
        <authorList>
            <person name="Aylward J."/>
            <person name="Wilson A.M."/>
            <person name="Visagie C.M."/>
            <person name="Spraker J."/>
            <person name="Barnes I."/>
            <person name="Buitendag C."/>
            <person name="Ceriani C."/>
            <person name="Del Mar Angel L."/>
            <person name="du Plessis D."/>
            <person name="Fuchs T."/>
            <person name="Gasser K."/>
            <person name="Kramer D."/>
            <person name="Li W."/>
            <person name="Munsamy K."/>
            <person name="Piso A."/>
            <person name="Price J.L."/>
            <person name="Sonnekus B."/>
            <person name="Thomas C."/>
            <person name="van der Nest A."/>
            <person name="van Dijk A."/>
            <person name="van Heerden A."/>
            <person name="van Vuuren N."/>
            <person name="Yilmaz N."/>
            <person name="Duong T.A."/>
            <person name="van der Merwe N.A."/>
            <person name="Wingfield M.J."/>
            <person name="Wingfield B.D."/>
        </authorList>
    </citation>
    <scope>NUCLEOTIDE SEQUENCE [LARGE SCALE GENOMIC DNA]</scope>
    <source>
        <strain evidence="2 3">CMW 18300</strain>
    </source>
</reference>
<accession>A0ABR3WZN7</accession>